<keyword evidence="2" id="KW-1185">Reference proteome</keyword>
<organism evidence="1 2">
    <name type="scientific">Candidatus Mycobacterium methanotrophicum</name>
    <dbReference type="NCBI Taxonomy" id="2943498"/>
    <lineage>
        <taxon>Bacteria</taxon>
        <taxon>Bacillati</taxon>
        <taxon>Actinomycetota</taxon>
        <taxon>Actinomycetes</taxon>
        <taxon>Mycobacteriales</taxon>
        <taxon>Mycobacteriaceae</taxon>
        <taxon>Mycobacterium</taxon>
    </lineage>
</organism>
<dbReference type="Proteomes" id="UP001056610">
    <property type="component" value="Plasmid unnamed"/>
</dbReference>
<dbReference type="EMBL" id="CP097321">
    <property type="protein sequence ID" value="UQX13571.1"/>
    <property type="molecule type" value="Genomic_DNA"/>
</dbReference>
<evidence type="ECO:0000313" key="1">
    <source>
        <dbReference type="EMBL" id="UQX13571.1"/>
    </source>
</evidence>
<proteinExistence type="predicted"/>
<accession>A0ABY4QSB9</accession>
<protein>
    <submittedName>
        <fullName evidence="1">Uncharacterized protein</fullName>
    </submittedName>
</protein>
<geneLocation type="plasmid" evidence="1 2">
    <name>unnamed</name>
</geneLocation>
<evidence type="ECO:0000313" key="2">
    <source>
        <dbReference type="Proteomes" id="UP001056610"/>
    </source>
</evidence>
<gene>
    <name evidence="1" type="ORF">M5I08_25610</name>
</gene>
<keyword evidence="1" id="KW-0614">Plasmid</keyword>
<name>A0ABY4QSB9_9MYCO</name>
<reference evidence="1" key="1">
    <citation type="submission" date="2022-05" db="EMBL/GenBank/DDBJ databases">
        <title>A methanotrophic Mycobacterium dominates a cave microbial ecosystem.</title>
        <authorList>
            <person name="Van Spanning R.J.M."/>
            <person name="Guan Q."/>
            <person name="Melkonian C."/>
            <person name="Gallant J."/>
            <person name="Polerecky L."/>
            <person name="Flot J.-F."/>
            <person name="Brandt B.W."/>
            <person name="Braster M."/>
            <person name="Iturbe Espinoza P."/>
            <person name="Aerts J."/>
            <person name="Meima-Franke M."/>
            <person name="Piersma S.R."/>
            <person name="Bunduc C."/>
            <person name="Ummels R."/>
            <person name="Pain A."/>
            <person name="Fleming E.J."/>
            <person name="van der Wel N."/>
            <person name="Gherman V.D."/>
            <person name="Sarbu S.M."/>
            <person name="Bodelier P.L.E."/>
            <person name="Bitter W."/>
        </authorList>
    </citation>
    <scope>NUCLEOTIDE SEQUENCE</scope>
    <source>
        <strain evidence="1">Sulfur Cave</strain>
        <plasmid evidence="1">unnamed</plasmid>
    </source>
</reference>
<dbReference type="RefSeq" id="WP_219068216.1">
    <property type="nucleotide sequence ID" value="NZ_CAJUXY010000032.1"/>
</dbReference>
<sequence>MSHRHHRPAVGIETAHLGRLLILANGRPYAWHRFDESTAGDRAAAAARLLPDAAECDAVLGVGRTVAAGRPQRLLAASQAMEISA</sequence>